<evidence type="ECO:0000256" key="3">
    <source>
        <dbReference type="ARBA" id="ARBA00022723"/>
    </source>
</evidence>
<dbReference type="SUPFAM" id="SSF51069">
    <property type="entry name" value="Carbonic anhydrase"/>
    <property type="match status" value="1"/>
</dbReference>
<organism evidence="8 9">
    <name type="scientific">Ancylostoma duodenale</name>
    <dbReference type="NCBI Taxonomy" id="51022"/>
    <lineage>
        <taxon>Eukaryota</taxon>
        <taxon>Metazoa</taxon>
        <taxon>Ecdysozoa</taxon>
        <taxon>Nematoda</taxon>
        <taxon>Chromadorea</taxon>
        <taxon>Rhabditida</taxon>
        <taxon>Rhabditina</taxon>
        <taxon>Rhabditomorpha</taxon>
        <taxon>Strongyloidea</taxon>
        <taxon>Ancylostomatidae</taxon>
        <taxon>Ancylostomatinae</taxon>
        <taxon>Ancylostoma</taxon>
    </lineage>
</organism>
<evidence type="ECO:0000259" key="7">
    <source>
        <dbReference type="PROSITE" id="PS51144"/>
    </source>
</evidence>
<dbReference type="Pfam" id="PF00194">
    <property type="entry name" value="Carb_anhydrase"/>
    <property type="match status" value="1"/>
</dbReference>
<evidence type="ECO:0000256" key="4">
    <source>
        <dbReference type="ARBA" id="ARBA00022833"/>
    </source>
</evidence>
<dbReference type="PROSITE" id="PS51144">
    <property type="entry name" value="ALPHA_CA_2"/>
    <property type="match status" value="1"/>
</dbReference>
<dbReference type="Gene3D" id="3.10.200.10">
    <property type="entry name" value="Alpha carbonic anhydrase"/>
    <property type="match status" value="1"/>
</dbReference>
<keyword evidence="5" id="KW-0456">Lyase</keyword>
<dbReference type="AlphaFoldDB" id="A0A0C2H126"/>
<dbReference type="InterPro" id="IPR023561">
    <property type="entry name" value="Carbonic_anhydrase_a-class"/>
</dbReference>
<dbReference type="PANTHER" id="PTHR18952:SF265">
    <property type="entry name" value="CARBONIC ANHYDRASE"/>
    <property type="match status" value="1"/>
</dbReference>
<dbReference type="InterPro" id="IPR036398">
    <property type="entry name" value="CA_dom_sf"/>
</dbReference>
<evidence type="ECO:0000256" key="2">
    <source>
        <dbReference type="ARBA" id="ARBA00012925"/>
    </source>
</evidence>
<evidence type="ECO:0000256" key="5">
    <source>
        <dbReference type="ARBA" id="ARBA00023239"/>
    </source>
</evidence>
<keyword evidence="9" id="KW-1185">Reference proteome</keyword>
<proteinExistence type="inferred from homology"/>
<dbReference type="EC" id="4.2.1.1" evidence="2"/>
<dbReference type="OrthoDB" id="429145at2759"/>
<reference evidence="8 9" key="1">
    <citation type="submission" date="2013-12" db="EMBL/GenBank/DDBJ databases">
        <title>Draft genome of the parsitic nematode Ancylostoma duodenale.</title>
        <authorList>
            <person name="Mitreva M."/>
        </authorList>
    </citation>
    <scope>NUCLEOTIDE SEQUENCE [LARGE SCALE GENOMIC DNA]</scope>
    <source>
        <strain evidence="8 9">Zhejiang</strain>
    </source>
</reference>
<name>A0A0C2H126_9BILA</name>
<keyword evidence="4" id="KW-0862">Zinc</keyword>
<protein>
    <recommendedName>
        <fullName evidence="2">carbonic anhydrase</fullName>
        <ecNumber evidence="2">4.2.1.1</ecNumber>
    </recommendedName>
</protein>
<evidence type="ECO:0000313" key="8">
    <source>
        <dbReference type="EMBL" id="KIH65279.1"/>
    </source>
</evidence>
<evidence type="ECO:0000313" key="9">
    <source>
        <dbReference type="Proteomes" id="UP000054047"/>
    </source>
</evidence>
<comment type="catalytic activity">
    <reaction evidence="6">
        <text>hydrogencarbonate + H(+) = CO2 + H2O</text>
        <dbReference type="Rhea" id="RHEA:10748"/>
        <dbReference type="ChEBI" id="CHEBI:15377"/>
        <dbReference type="ChEBI" id="CHEBI:15378"/>
        <dbReference type="ChEBI" id="CHEBI:16526"/>
        <dbReference type="ChEBI" id="CHEBI:17544"/>
        <dbReference type="EC" id="4.2.1.1"/>
    </reaction>
</comment>
<dbReference type="InterPro" id="IPR001148">
    <property type="entry name" value="CA_dom"/>
</dbReference>
<keyword evidence="3" id="KW-0479">Metal-binding</keyword>
<gene>
    <name evidence="8" type="ORF">ANCDUO_04401</name>
</gene>
<dbReference type="Proteomes" id="UP000054047">
    <property type="component" value="Unassembled WGS sequence"/>
</dbReference>
<evidence type="ECO:0000256" key="6">
    <source>
        <dbReference type="ARBA" id="ARBA00048348"/>
    </source>
</evidence>
<dbReference type="PANTHER" id="PTHR18952">
    <property type="entry name" value="CARBONIC ANHYDRASE"/>
    <property type="match status" value="1"/>
</dbReference>
<dbReference type="SMART" id="SM01057">
    <property type="entry name" value="Carb_anhydrase"/>
    <property type="match status" value="1"/>
</dbReference>
<dbReference type="GO" id="GO:0008270">
    <property type="term" value="F:zinc ion binding"/>
    <property type="evidence" value="ECO:0007669"/>
    <property type="project" value="InterPro"/>
</dbReference>
<evidence type="ECO:0000256" key="1">
    <source>
        <dbReference type="ARBA" id="ARBA00010718"/>
    </source>
</evidence>
<feature type="domain" description="Alpha-carbonic anhydrase" evidence="7">
    <location>
        <begin position="1"/>
        <end position="112"/>
    </location>
</feature>
<comment type="similarity">
    <text evidence="1">Belongs to the alpha-carbonic anhydrase family.</text>
</comment>
<sequence length="122" mass="14041">MSQQAMKRIVSAAHMSSVKGNFILADDIVEKYAYSPAGLLPKDTVTFFRYEGSLTTPPCTEGVVWTILVEPRYVSEKELNFLRHHVTTEGEHLRHNWRPTQPLNNRTIYLNRANHFALVRTN</sequence>
<dbReference type="GO" id="GO:0004089">
    <property type="term" value="F:carbonate dehydratase activity"/>
    <property type="evidence" value="ECO:0007669"/>
    <property type="project" value="UniProtKB-EC"/>
</dbReference>
<dbReference type="EMBL" id="KN727624">
    <property type="protein sequence ID" value="KIH65279.1"/>
    <property type="molecule type" value="Genomic_DNA"/>
</dbReference>
<accession>A0A0C2H126</accession>